<dbReference type="Proteomes" id="UP001177140">
    <property type="component" value="Unassembled WGS sequence"/>
</dbReference>
<organism evidence="2 3">
    <name type="scientific">Papaver nudicaule</name>
    <name type="common">Iceland poppy</name>
    <dbReference type="NCBI Taxonomy" id="74823"/>
    <lineage>
        <taxon>Eukaryota</taxon>
        <taxon>Viridiplantae</taxon>
        <taxon>Streptophyta</taxon>
        <taxon>Embryophyta</taxon>
        <taxon>Tracheophyta</taxon>
        <taxon>Spermatophyta</taxon>
        <taxon>Magnoliopsida</taxon>
        <taxon>Ranunculales</taxon>
        <taxon>Papaveraceae</taxon>
        <taxon>Papaveroideae</taxon>
        <taxon>Papaver</taxon>
    </lineage>
</organism>
<dbReference type="InterPro" id="IPR036047">
    <property type="entry name" value="F-box-like_dom_sf"/>
</dbReference>
<protein>
    <recommendedName>
        <fullName evidence="1">F-box domain-containing protein</fullName>
    </recommendedName>
</protein>
<evidence type="ECO:0000313" key="2">
    <source>
        <dbReference type="EMBL" id="MCL7032926.1"/>
    </source>
</evidence>
<sequence length="489" mass="56284">MAKKTCMNRDGMDHISNLPDDVLVQILSLVSTEQAYTTSFLSKRWKSLWTLIPTLDFDYASFCKTFSVVFEDQRKVRWLQGFLKFVNCVFAHHQVEHLQMLRFACNIVLFKDYLSEVRRVVGLVKRRNCLTLDLQFSDPARVLYPAYRGMFTLTPNMIEMLTSVTHLKLTNCKLTVSKYKSFLSVKIVKLTVVALLKDSVHDLVSKCPCLEELHLVHCSLPSSSFELNSPESNLKCLVLQNCISSTSYNRTFSHVSINIPTLSRLKYDVTPGYPSINNAENLIEAEINMFFNQRYEHEYKLLCKLLMDLRNAKVLTLRVRYLEVLDTNGGRSLLNPLCNLKHLQIELWRLKIELPSLMCLLRNSPCLESLSINFGVYVDAKDMIPLLYNDDEVTILEPLSLPSDCAIHLVKIEIKNFNGLKVEMKFVEIMLQSSLCLKEMVIFIRSRYRLLKQRIGKEHHEVLQKKKAAAIENILACTCASPDAKILIK</sequence>
<proteinExistence type="predicted"/>
<dbReference type="Gene3D" id="1.20.1280.50">
    <property type="match status" value="1"/>
</dbReference>
<comment type="caution">
    <text evidence="2">The sequence shown here is derived from an EMBL/GenBank/DDBJ whole genome shotgun (WGS) entry which is preliminary data.</text>
</comment>
<dbReference type="Gene3D" id="3.80.10.10">
    <property type="entry name" value="Ribonuclease Inhibitor"/>
    <property type="match status" value="1"/>
</dbReference>
<dbReference type="InterPro" id="IPR032675">
    <property type="entry name" value="LRR_dom_sf"/>
</dbReference>
<dbReference type="InterPro" id="IPR001810">
    <property type="entry name" value="F-box_dom"/>
</dbReference>
<dbReference type="InterPro" id="IPR050232">
    <property type="entry name" value="FBL13/AtMIF1-like"/>
</dbReference>
<dbReference type="InterPro" id="IPR053781">
    <property type="entry name" value="F-box_AtFBL13-like"/>
</dbReference>
<dbReference type="PANTHER" id="PTHR31900">
    <property type="entry name" value="F-BOX/RNI SUPERFAMILY PROTEIN-RELATED"/>
    <property type="match status" value="1"/>
</dbReference>
<gene>
    <name evidence="2" type="ORF">MKW94_022987</name>
</gene>
<dbReference type="Pfam" id="PF23622">
    <property type="entry name" value="LRR_At1g61320_AtMIF1"/>
    <property type="match status" value="1"/>
</dbReference>
<dbReference type="Pfam" id="PF00646">
    <property type="entry name" value="F-box"/>
    <property type="match status" value="1"/>
</dbReference>
<dbReference type="AlphaFoldDB" id="A0AA41S9Z5"/>
<name>A0AA41S9Z5_PAPNU</name>
<dbReference type="SUPFAM" id="SSF81383">
    <property type="entry name" value="F-box domain"/>
    <property type="match status" value="1"/>
</dbReference>
<evidence type="ECO:0000313" key="3">
    <source>
        <dbReference type="Proteomes" id="UP001177140"/>
    </source>
</evidence>
<reference evidence="2" key="1">
    <citation type="submission" date="2022-03" db="EMBL/GenBank/DDBJ databases">
        <title>A functionally conserved STORR gene fusion in Papaver species that diverged 16.8 million years ago.</title>
        <authorList>
            <person name="Catania T."/>
        </authorList>
    </citation>
    <scope>NUCLEOTIDE SEQUENCE</scope>
    <source>
        <strain evidence="2">S-191538</strain>
    </source>
</reference>
<feature type="domain" description="F-box" evidence="1">
    <location>
        <begin position="12"/>
        <end position="62"/>
    </location>
</feature>
<keyword evidence="3" id="KW-1185">Reference proteome</keyword>
<dbReference type="SUPFAM" id="SSF52047">
    <property type="entry name" value="RNI-like"/>
    <property type="match status" value="1"/>
</dbReference>
<dbReference type="CDD" id="cd22160">
    <property type="entry name" value="F-box_AtFBL13-like"/>
    <property type="match status" value="1"/>
</dbReference>
<dbReference type="PROSITE" id="PS50181">
    <property type="entry name" value="FBOX"/>
    <property type="match status" value="1"/>
</dbReference>
<dbReference type="PANTHER" id="PTHR31900:SF30">
    <property type="entry name" value="SUPERFAMILY PROTEIN, PUTATIVE-RELATED"/>
    <property type="match status" value="1"/>
</dbReference>
<evidence type="ECO:0000259" key="1">
    <source>
        <dbReference type="PROSITE" id="PS50181"/>
    </source>
</evidence>
<dbReference type="EMBL" id="JAJJMA010128552">
    <property type="protein sequence ID" value="MCL7032926.1"/>
    <property type="molecule type" value="Genomic_DNA"/>
</dbReference>
<accession>A0AA41S9Z5</accession>
<dbReference type="InterPro" id="IPR055357">
    <property type="entry name" value="LRR_At1g61320_AtMIF1"/>
</dbReference>